<feature type="region of interest" description="Flexible loop" evidence="10">
    <location>
        <begin position="99"/>
        <end position="109"/>
    </location>
</feature>
<evidence type="ECO:0000256" key="1">
    <source>
        <dbReference type="ARBA" id="ARBA00005224"/>
    </source>
</evidence>
<evidence type="ECO:0000256" key="11">
    <source>
        <dbReference type="RuleBase" id="RU000542"/>
    </source>
</evidence>
<dbReference type="AlphaFoldDB" id="A0A060H3I6"/>
<sequence>MSSYLFTSESVSEGHPDKVADQISDAVLDAILVQDPRARVACETMVKTGVAIIAGEITTSAWVDLEALTRKVIVDIGYNSSDVGFDGATCGVLNLIGKQSPDINQGVDRKKAEEQGAGDQGLMFGYATNETDNYMPAAIHISHRLVEQQAKIRKKSNSLLPWLRPDAKAQITLRYEDGVASAIDAVVLSTQHDPGIKQKDLVEAVREEILKPVLPSKWLHKGTKLHINPTGKFVIGGPVGDCGLTGRKIIVDTYGGSARHGGGAFSGKDPSKVDRSASYAVRYVAKNVVAAGLADRCEVQVSYAIGVAEPISISVTTFGTGKIPDDKIEKLICQHFDLRPYGIIKMLDLIHPIYQPSASYGHFGRKPRELAYTNSNGESVVATAFSWEKIDKAEALRADAKLK</sequence>
<dbReference type="GO" id="GO:0000287">
    <property type="term" value="F:magnesium ion binding"/>
    <property type="evidence" value="ECO:0007669"/>
    <property type="project" value="UniProtKB-UniRule"/>
</dbReference>
<dbReference type="GO" id="GO:0005524">
    <property type="term" value="F:ATP binding"/>
    <property type="evidence" value="ECO:0007669"/>
    <property type="project" value="UniProtKB-UniRule"/>
</dbReference>
<dbReference type="SUPFAM" id="SSF55973">
    <property type="entry name" value="S-adenosylmethionine synthetase"/>
    <property type="match status" value="3"/>
</dbReference>
<dbReference type="InterPro" id="IPR022636">
    <property type="entry name" value="S-AdoMet_synthetase_sfam"/>
</dbReference>
<feature type="binding site" evidence="10">
    <location>
        <position position="241"/>
    </location>
    <ligand>
        <name>L-methionine</name>
        <dbReference type="ChEBI" id="CHEBI:57844"/>
        <note>ligand shared between two neighboring subunits</note>
    </ligand>
</feature>
<dbReference type="CDD" id="cd18079">
    <property type="entry name" value="S-AdoMet_synt"/>
    <property type="match status" value="1"/>
</dbReference>
<dbReference type="HOGENOM" id="CLU_041802_1_1_6"/>
<evidence type="ECO:0000256" key="2">
    <source>
        <dbReference type="ARBA" id="ARBA00009685"/>
    </source>
</evidence>
<feature type="binding site" description="in other chain" evidence="10">
    <location>
        <position position="15"/>
    </location>
    <ligand>
        <name>ATP</name>
        <dbReference type="ChEBI" id="CHEBI:30616"/>
        <note>ligand shared between two neighboring subunits</note>
    </ligand>
</feature>
<feature type="binding site" description="in other chain" evidence="10">
    <location>
        <begin position="166"/>
        <end position="168"/>
    </location>
    <ligand>
        <name>ATP</name>
        <dbReference type="ChEBI" id="CHEBI:30616"/>
        <note>ligand shared between two neighboring subunits</note>
    </ligand>
</feature>
<keyword evidence="7 10" id="KW-0067">ATP-binding</keyword>
<dbReference type="FunFam" id="3.30.300.10:FF:000003">
    <property type="entry name" value="S-adenosylmethionine synthase"/>
    <property type="match status" value="1"/>
</dbReference>
<feature type="binding site" evidence="10">
    <location>
        <position position="268"/>
    </location>
    <ligand>
        <name>ATP</name>
        <dbReference type="ChEBI" id="CHEBI:30616"/>
        <note>ligand shared between two neighboring subunits</note>
    </ligand>
</feature>
<evidence type="ECO:0000256" key="8">
    <source>
        <dbReference type="ARBA" id="ARBA00022842"/>
    </source>
</evidence>
<dbReference type="InterPro" id="IPR002133">
    <property type="entry name" value="S-AdoMet_synthetase"/>
</dbReference>
<dbReference type="EC" id="2.5.1.6" evidence="10"/>
<feature type="binding site" description="in other chain" evidence="10">
    <location>
        <begin position="247"/>
        <end position="248"/>
    </location>
    <ligand>
        <name>ATP</name>
        <dbReference type="ChEBI" id="CHEBI:30616"/>
        <note>ligand shared between two neighboring subunits</note>
    </ligand>
</feature>
<evidence type="ECO:0000256" key="10">
    <source>
        <dbReference type="HAMAP-Rule" id="MF_00086"/>
    </source>
</evidence>
<feature type="domain" description="S-adenosylmethionine synthetase central" evidence="14">
    <location>
        <begin position="114"/>
        <end position="233"/>
    </location>
</feature>
<evidence type="ECO:0000313" key="17">
    <source>
        <dbReference type="Proteomes" id="UP000027215"/>
    </source>
</evidence>
<feature type="domain" description="S-adenosylmethionine synthetase N-terminal" evidence="13">
    <location>
        <begin position="4"/>
        <end position="101"/>
    </location>
</feature>
<dbReference type="KEGG" id="xfs:D934_07945"/>
<feature type="binding site" description="in other chain" evidence="10">
    <location>
        <position position="99"/>
    </location>
    <ligand>
        <name>L-methionine</name>
        <dbReference type="ChEBI" id="CHEBI:57844"/>
        <note>ligand shared between two neighboring subunits</note>
    </ligand>
</feature>
<comment type="function">
    <text evidence="10">Catalyzes the formation of S-adenosylmethionine (AdoMet) from methionine and ATP. The overall synthetic reaction is composed of two sequential steps, AdoMet formation and the subsequent tripolyphosphate hydrolysis which occurs prior to release of AdoMet from the enzyme.</text>
</comment>
<comment type="catalytic activity">
    <reaction evidence="10">
        <text>L-methionine + ATP + H2O = S-adenosyl-L-methionine + phosphate + diphosphate</text>
        <dbReference type="Rhea" id="RHEA:21080"/>
        <dbReference type="ChEBI" id="CHEBI:15377"/>
        <dbReference type="ChEBI" id="CHEBI:30616"/>
        <dbReference type="ChEBI" id="CHEBI:33019"/>
        <dbReference type="ChEBI" id="CHEBI:43474"/>
        <dbReference type="ChEBI" id="CHEBI:57844"/>
        <dbReference type="ChEBI" id="CHEBI:59789"/>
        <dbReference type="EC" id="2.5.1.6"/>
    </reaction>
</comment>
<dbReference type="Pfam" id="PF00438">
    <property type="entry name" value="S-AdoMet_synt_N"/>
    <property type="match status" value="1"/>
</dbReference>
<keyword evidence="8 10" id="KW-0460">Magnesium</keyword>
<dbReference type="Proteomes" id="UP000027215">
    <property type="component" value="Chromosome"/>
</dbReference>
<dbReference type="PIRSF" id="PIRSF000497">
    <property type="entry name" value="MAT"/>
    <property type="match status" value="1"/>
</dbReference>
<dbReference type="PROSITE" id="PS00376">
    <property type="entry name" value="ADOMET_SYNTHASE_1"/>
    <property type="match status" value="1"/>
</dbReference>
<dbReference type="Pfam" id="PF02772">
    <property type="entry name" value="S-AdoMet_synt_M"/>
    <property type="match status" value="1"/>
</dbReference>
<evidence type="ECO:0000256" key="3">
    <source>
        <dbReference type="ARBA" id="ARBA00022563"/>
    </source>
</evidence>
<evidence type="ECO:0000256" key="12">
    <source>
        <dbReference type="RuleBase" id="RU004462"/>
    </source>
</evidence>
<feature type="domain" description="S-adenosylmethionine synthetase C-terminal" evidence="15">
    <location>
        <begin position="235"/>
        <end position="366"/>
    </location>
</feature>
<dbReference type="InterPro" id="IPR022628">
    <property type="entry name" value="S-AdoMet_synt_N"/>
</dbReference>
<dbReference type="Pfam" id="PF02773">
    <property type="entry name" value="S-AdoMet_synt_C"/>
    <property type="match status" value="1"/>
</dbReference>
<evidence type="ECO:0000259" key="13">
    <source>
        <dbReference type="Pfam" id="PF00438"/>
    </source>
</evidence>
<proteinExistence type="inferred from homology"/>
<dbReference type="InterPro" id="IPR022629">
    <property type="entry name" value="S-AdoMet_synt_central"/>
</dbReference>
<evidence type="ECO:0000256" key="7">
    <source>
        <dbReference type="ARBA" id="ARBA00022840"/>
    </source>
</evidence>
<dbReference type="EMBL" id="CP006696">
    <property type="protein sequence ID" value="AIC10143.1"/>
    <property type="molecule type" value="Genomic_DNA"/>
</dbReference>
<keyword evidence="3 10" id="KW-0554">One-carbon metabolism</keyword>
<protein>
    <recommendedName>
        <fullName evidence="10">S-adenosylmethionine synthase</fullName>
        <shortName evidence="10">AdoMet synthase</shortName>
        <ecNumber evidence="10">2.5.1.6</ecNumber>
    </recommendedName>
    <alternativeName>
        <fullName evidence="10">MAT</fullName>
    </alternativeName>
    <alternativeName>
        <fullName evidence="10">Methionine adenosyltransferase</fullName>
    </alternativeName>
</protein>
<accession>A0A060H3I6</accession>
<gene>
    <name evidence="10" type="primary">metK</name>
    <name evidence="16" type="ORF">D934_07945</name>
</gene>
<dbReference type="GO" id="GO:0006730">
    <property type="term" value="P:one-carbon metabolic process"/>
    <property type="evidence" value="ECO:0007669"/>
    <property type="project" value="UniProtKB-KW"/>
</dbReference>
<feature type="binding site" evidence="10">
    <location>
        <position position="43"/>
    </location>
    <ligand>
        <name>K(+)</name>
        <dbReference type="ChEBI" id="CHEBI:29103"/>
    </ligand>
</feature>
<organism evidence="16 17">
    <name type="scientific">Xylella fastidiosa subsp. sandyi Ann-1</name>
    <dbReference type="NCBI Taxonomy" id="155920"/>
    <lineage>
        <taxon>Bacteria</taxon>
        <taxon>Pseudomonadati</taxon>
        <taxon>Pseudomonadota</taxon>
        <taxon>Gammaproteobacteria</taxon>
        <taxon>Lysobacterales</taxon>
        <taxon>Lysobacteraceae</taxon>
        <taxon>Xylella</taxon>
    </lineage>
</organism>
<dbReference type="RefSeq" id="WP_042836517.1">
    <property type="nucleotide sequence ID" value="NZ_CP006696.1"/>
</dbReference>
<comment type="subcellular location">
    <subcellularLocation>
        <location evidence="10 11">Cytoplasm</location>
    </subcellularLocation>
</comment>
<dbReference type="GO" id="GO:0004478">
    <property type="term" value="F:methionine adenosyltransferase activity"/>
    <property type="evidence" value="ECO:0007669"/>
    <property type="project" value="UniProtKB-UniRule"/>
</dbReference>
<feature type="binding site" description="in other chain" evidence="10">
    <location>
        <begin position="232"/>
        <end position="233"/>
    </location>
    <ligand>
        <name>ATP</name>
        <dbReference type="ChEBI" id="CHEBI:30616"/>
        <note>ligand shared between two neighboring subunits</note>
    </ligand>
</feature>
<dbReference type="GO" id="GO:0005737">
    <property type="term" value="C:cytoplasm"/>
    <property type="evidence" value="ECO:0007669"/>
    <property type="project" value="UniProtKB-SubCell"/>
</dbReference>
<name>A0A060H3I6_XYLFS</name>
<comment type="pathway">
    <text evidence="1 10">Amino-acid biosynthesis; S-adenosyl-L-methionine biosynthesis; S-adenosyl-L-methionine from L-methionine: step 1/1.</text>
</comment>
<comment type="cofactor">
    <cofactor evidence="10">
        <name>K(+)</name>
        <dbReference type="ChEBI" id="CHEBI:29103"/>
    </cofactor>
    <text evidence="10">Binds 1 potassium ion per subunit.</text>
</comment>
<feature type="binding site" evidence="10">
    <location>
        <position position="241"/>
    </location>
    <ligand>
        <name>ATP</name>
        <dbReference type="ChEBI" id="CHEBI:30616"/>
        <note>ligand shared between two neighboring subunits</note>
    </ligand>
</feature>
<dbReference type="GO" id="GO:0006556">
    <property type="term" value="P:S-adenosylmethionine biosynthetic process"/>
    <property type="evidence" value="ECO:0007669"/>
    <property type="project" value="UniProtKB-UniRule"/>
</dbReference>
<evidence type="ECO:0000313" key="16">
    <source>
        <dbReference type="EMBL" id="AIC10143.1"/>
    </source>
</evidence>
<feature type="binding site" description="in other chain" evidence="10">
    <location>
        <position position="56"/>
    </location>
    <ligand>
        <name>L-methionine</name>
        <dbReference type="ChEBI" id="CHEBI:57844"/>
        <note>ligand shared between two neighboring subunits</note>
    </ligand>
</feature>
<evidence type="ECO:0000256" key="9">
    <source>
        <dbReference type="ARBA" id="ARBA00022958"/>
    </source>
</evidence>
<feature type="binding site" description="in other chain" evidence="10">
    <location>
        <position position="272"/>
    </location>
    <ligand>
        <name>L-methionine</name>
        <dbReference type="ChEBI" id="CHEBI:57844"/>
        <note>ligand shared between two neighboring subunits</note>
    </ligand>
</feature>
<evidence type="ECO:0000256" key="6">
    <source>
        <dbReference type="ARBA" id="ARBA00022741"/>
    </source>
</evidence>
<dbReference type="InterPro" id="IPR022631">
    <property type="entry name" value="ADOMET_SYNTHASE_CS"/>
</dbReference>
<keyword evidence="6 10" id="KW-0547">Nucleotide-binding</keyword>
<dbReference type="InterPro" id="IPR022630">
    <property type="entry name" value="S-AdoMet_synt_C"/>
</dbReference>
<dbReference type="PANTHER" id="PTHR11964">
    <property type="entry name" value="S-ADENOSYLMETHIONINE SYNTHETASE"/>
    <property type="match status" value="1"/>
</dbReference>
<reference evidence="16 17" key="1">
    <citation type="submission" date="2013-08" db="EMBL/GenBank/DDBJ databases">
        <authorList>
            <person name="Stouthamer R."/>
            <person name="Nunney L."/>
        </authorList>
    </citation>
    <scope>NUCLEOTIDE SEQUENCE [LARGE SCALE GENOMIC DNA]</scope>
    <source>
        <strain evidence="17">ann-1</strain>
    </source>
</reference>
<comment type="subunit">
    <text evidence="10">Homotetramer; dimer of dimers.</text>
</comment>
<dbReference type="PATRIC" id="fig|155920.8.peg.1837"/>
<keyword evidence="4 10" id="KW-0808">Transferase</keyword>
<comment type="cofactor">
    <cofactor evidence="10">
        <name>Mg(2+)</name>
        <dbReference type="ChEBI" id="CHEBI:18420"/>
    </cofactor>
    <text evidence="10">Binds 2 divalent ions per subunit.</text>
</comment>
<keyword evidence="5 10" id="KW-0479">Metal-binding</keyword>
<feature type="binding site" evidence="10">
    <location>
        <position position="264"/>
    </location>
    <ligand>
        <name>ATP</name>
        <dbReference type="ChEBI" id="CHEBI:30616"/>
        <note>ligand shared between two neighboring subunits</note>
    </ligand>
</feature>
<evidence type="ECO:0000256" key="5">
    <source>
        <dbReference type="ARBA" id="ARBA00022723"/>
    </source>
</evidence>
<keyword evidence="10" id="KW-0963">Cytoplasm</keyword>
<evidence type="ECO:0000256" key="4">
    <source>
        <dbReference type="ARBA" id="ARBA00022679"/>
    </source>
</evidence>
<evidence type="ECO:0000259" key="14">
    <source>
        <dbReference type="Pfam" id="PF02772"/>
    </source>
</evidence>
<dbReference type="HAMAP" id="MF_00086">
    <property type="entry name" value="S_AdoMet_synth1"/>
    <property type="match status" value="1"/>
</dbReference>
<feature type="binding site" evidence="10">
    <location>
        <position position="17"/>
    </location>
    <ligand>
        <name>Mg(2+)</name>
        <dbReference type="ChEBI" id="CHEBI:18420"/>
    </ligand>
</feature>
<evidence type="ECO:0000259" key="15">
    <source>
        <dbReference type="Pfam" id="PF02773"/>
    </source>
</evidence>
<keyword evidence="9 10" id="KW-0630">Potassium</keyword>
<comment type="similarity">
    <text evidence="2 10 12">Belongs to the AdoMet synthase family.</text>
</comment>
<dbReference type="NCBIfam" id="TIGR01034">
    <property type="entry name" value="metK"/>
    <property type="match status" value="1"/>
</dbReference>
<dbReference type="Gene3D" id="3.30.300.10">
    <property type="match status" value="3"/>
</dbReference>
<dbReference type="UniPathway" id="UPA00315">
    <property type="reaction ID" value="UER00080"/>
</dbReference>
<dbReference type="PROSITE" id="PS00377">
    <property type="entry name" value="ADOMET_SYNTHASE_2"/>
    <property type="match status" value="1"/>
</dbReference>